<sequence length="370" mass="40478">MEHPVPVYILAGFLGSGKTTLLSRIIRSLQEKGQKPAVVMNELGEVNLDGVAVGLEVPMAELLDGCICCTVQGDLGIAVQQLIRDEAPDAIFIEATGVANPMEILDGVTEASLYTRMELKGVITVADAAMLVDETAKASGKTYRLLEEQSRCASLIVLNKTDLVDEPVLVSLEETLRGWNPHGLLVRAVKSDIDLSLLDRLDGSPKQKNAGCACGEGHGHGAEHGHGEEHSCGHEHGGEQKEHGCGCGHDHDHNHHHDHDHHEHEHSGGYHHSHEHVMVYTRYLSGPVDSEAFEALVGRLPEEVYRAKGVLTFKDTSSRYLFQYAYRQADFMKITPQINVPDVVVFIGEQIPRAFLEAEMDRLEAEGADS</sequence>
<evidence type="ECO:0000313" key="2">
    <source>
        <dbReference type="Proteomes" id="UP001631969"/>
    </source>
</evidence>
<proteinExistence type="predicted"/>
<comment type="caution">
    <text evidence="1">The sequence shown here is derived from an EMBL/GenBank/DDBJ whole genome shotgun (WGS) entry which is preliminary data.</text>
</comment>
<gene>
    <name evidence="1" type="ORF">ACI1P1_08850</name>
</gene>
<organism evidence="1 2">
    <name type="scientific">Paenibacillus mesotrionivorans</name>
    <dbReference type="NCBI Taxonomy" id="3160968"/>
    <lineage>
        <taxon>Bacteria</taxon>
        <taxon>Bacillati</taxon>
        <taxon>Bacillota</taxon>
        <taxon>Bacilli</taxon>
        <taxon>Bacillales</taxon>
        <taxon>Paenibacillaceae</taxon>
        <taxon>Paenibacillus</taxon>
    </lineage>
</organism>
<dbReference type="Proteomes" id="UP001631969">
    <property type="component" value="Unassembled WGS sequence"/>
</dbReference>
<evidence type="ECO:0000313" key="1">
    <source>
        <dbReference type="EMBL" id="MFM9328392.1"/>
    </source>
</evidence>
<accession>A0ACC7P260</accession>
<reference evidence="1" key="1">
    <citation type="submission" date="2024-12" db="EMBL/GenBank/DDBJ databases">
        <authorList>
            <person name="Wu N."/>
        </authorList>
    </citation>
    <scope>NUCLEOTIDE SEQUENCE</scope>
    <source>
        <strain evidence="1">P15</strain>
    </source>
</reference>
<dbReference type="EMBL" id="JBJURJ010000005">
    <property type="protein sequence ID" value="MFM9328392.1"/>
    <property type="molecule type" value="Genomic_DNA"/>
</dbReference>
<name>A0ACC7P260_9BACL</name>
<keyword evidence="2" id="KW-1185">Reference proteome</keyword>
<protein>
    <submittedName>
        <fullName evidence="1">CobW family GTP-binding protein</fullName>
    </submittedName>
</protein>